<name>A0A1J4KPF8_9EUKA</name>
<dbReference type="EMBL" id="MLAK01000546">
    <property type="protein sequence ID" value="OHT13185.1"/>
    <property type="molecule type" value="Genomic_DNA"/>
</dbReference>
<dbReference type="GeneID" id="94833865"/>
<accession>A0A1J4KPF8</accession>
<sequence>MIKYIVEFFTNCIIQKSFTIACEKDRIRIVQYFFRKLTKMNPKYDFTESVITSALSCSELVFKFLMDQKNSYSFDHFLQHA</sequence>
<reference evidence="1" key="1">
    <citation type="submission" date="2016-10" db="EMBL/GenBank/DDBJ databases">
        <authorList>
            <person name="Benchimol M."/>
            <person name="Almeida L.G."/>
            <person name="Vasconcelos A.T."/>
            <person name="Perreira-Neves A."/>
            <person name="Rosa I.A."/>
            <person name="Tasca T."/>
            <person name="Bogo M.R."/>
            <person name="de Souza W."/>
        </authorList>
    </citation>
    <scope>NUCLEOTIDE SEQUENCE [LARGE SCALE GENOMIC DNA]</scope>
    <source>
        <strain evidence="1">K</strain>
    </source>
</reference>
<dbReference type="AlphaFoldDB" id="A0A1J4KPF8"/>
<organism evidence="1 2">
    <name type="scientific">Tritrichomonas foetus</name>
    <dbReference type="NCBI Taxonomy" id="1144522"/>
    <lineage>
        <taxon>Eukaryota</taxon>
        <taxon>Metamonada</taxon>
        <taxon>Parabasalia</taxon>
        <taxon>Tritrichomonadida</taxon>
        <taxon>Tritrichomonadidae</taxon>
        <taxon>Tritrichomonas</taxon>
    </lineage>
</organism>
<dbReference type="Proteomes" id="UP000179807">
    <property type="component" value="Unassembled WGS sequence"/>
</dbReference>
<evidence type="ECO:0000313" key="1">
    <source>
        <dbReference type="EMBL" id="OHT13185.1"/>
    </source>
</evidence>
<evidence type="ECO:0000313" key="2">
    <source>
        <dbReference type="Proteomes" id="UP000179807"/>
    </source>
</evidence>
<protein>
    <submittedName>
        <fullName evidence="1">Uncharacterized protein</fullName>
    </submittedName>
</protein>
<comment type="caution">
    <text evidence="1">The sequence shown here is derived from an EMBL/GenBank/DDBJ whole genome shotgun (WGS) entry which is preliminary data.</text>
</comment>
<proteinExistence type="predicted"/>
<keyword evidence="2" id="KW-1185">Reference proteome</keyword>
<gene>
    <name evidence="1" type="ORF">TRFO_16738</name>
</gene>
<dbReference type="VEuPathDB" id="TrichDB:TRFO_16738"/>
<dbReference type="RefSeq" id="XP_068366321.1">
    <property type="nucleotide sequence ID" value="XM_068499161.1"/>
</dbReference>